<dbReference type="EMBL" id="BAAAZA010000018">
    <property type="protein sequence ID" value="GAA3882282.1"/>
    <property type="molecule type" value="Genomic_DNA"/>
</dbReference>
<gene>
    <name evidence="1" type="ORF">GCM10022207_56420</name>
</gene>
<keyword evidence="2" id="KW-1185">Reference proteome</keyword>
<name>A0ABP7KMM6_9ACTN</name>
<organism evidence="1 2">
    <name type="scientific">Streptomyces lannensis</name>
    <dbReference type="NCBI Taxonomy" id="766498"/>
    <lineage>
        <taxon>Bacteria</taxon>
        <taxon>Bacillati</taxon>
        <taxon>Actinomycetota</taxon>
        <taxon>Actinomycetes</taxon>
        <taxon>Kitasatosporales</taxon>
        <taxon>Streptomycetaceae</taxon>
        <taxon>Streptomyces</taxon>
    </lineage>
</organism>
<evidence type="ECO:0000313" key="1">
    <source>
        <dbReference type="EMBL" id="GAA3882282.1"/>
    </source>
</evidence>
<evidence type="ECO:0000313" key="2">
    <source>
        <dbReference type="Proteomes" id="UP001501563"/>
    </source>
</evidence>
<dbReference type="Proteomes" id="UP001501563">
    <property type="component" value="Unassembled WGS sequence"/>
</dbReference>
<protein>
    <submittedName>
        <fullName evidence="1">Uncharacterized protein</fullName>
    </submittedName>
</protein>
<comment type="caution">
    <text evidence="1">The sequence shown here is derived from an EMBL/GenBank/DDBJ whole genome shotgun (WGS) entry which is preliminary data.</text>
</comment>
<accession>A0ABP7KMM6</accession>
<proteinExistence type="predicted"/>
<sequence length="48" mass="5124">MSVAFLRARRLLTAPAIALVAGDIDAALDEANDAGFDSSDTQLILDRY</sequence>
<reference evidence="2" key="1">
    <citation type="journal article" date="2019" name="Int. J. Syst. Evol. Microbiol.">
        <title>The Global Catalogue of Microorganisms (GCM) 10K type strain sequencing project: providing services to taxonomists for standard genome sequencing and annotation.</title>
        <authorList>
            <consortium name="The Broad Institute Genomics Platform"/>
            <consortium name="The Broad Institute Genome Sequencing Center for Infectious Disease"/>
            <person name="Wu L."/>
            <person name="Ma J."/>
        </authorList>
    </citation>
    <scope>NUCLEOTIDE SEQUENCE [LARGE SCALE GENOMIC DNA]</scope>
    <source>
        <strain evidence="2">JCM 16578</strain>
    </source>
</reference>
<dbReference type="RefSeq" id="WP_345551991.1">
    <property type="nucleotide sequence ID" value="NZ_BAAAZA010000018.1"/>
</dbReference>